<keyword evidence="1" id="KW-0677">Repeat</keyword>
<evidence type="ECO:0000256" key="3">
    <source>
        <dbReference type="PROSITE-ProRule" id="PRU00023"/>
    </source>
</evidence>
<keyword evidence="2 3" id="KW-0040">ANK repeat</keyword>
<dbReference type="PROSITE" id="PS50088">
    <property type="entry name" value="ANK_REPEAT"/>
    <property type="match status" value="1"/>
</dbReference>
<dbReference type="InterPro" id="IPR050776">
    <property type="entry name" value="Ank_Repeat/CDKN_Inhibitor"/>
</dbReference>
<dbReference type="PROSITE" id="PS50297">
    <property type="entry name" value="ANK_REP_REGION"/>
    <property type="match status" value="1"/>
</dbReference>
<feature type="repeat" description="ANK" evidence="3">
    <location>
        <begin position="105"/>
        <end position="137"/>
    </location>
</feature>
<dbReference type="PRINTS" id="PR01415">
    <property type="entry name" value="ANKYRIN"/>
</dbReference>
<dbReference type="EMBL" id="ML991845">
    <property type="protein sequence ID" value="KAF2230228.1"/>
    <property type="molecule type" value="Genomic_DNA"/>
</dbReference>
<feature type="non-terminal residue" evidence="5">
    <location>
        <position position="1"/>
    </location>
</feature>
<accession>A0A6A6GXA7</accession>
<reference evidence="5" key="1">
    <citation type="journal article" date="2020" name="Stud. Mycol.">
        <title>101 Dothideomycetes genomes: a test case for predicting lifestyles and emergence of pathogens.</title>
        <authorList>
            <person name="Haridas S."/>
            <person name="Albert R."/>
            <person name="Binder M."/>
            <person name="Bloem J."/>
            <person name="Labutti K."/>
            <person name="Salamov A."/>
            <person name="Andreopoulos B."/>
            <person name="Baker S."/>
            <person name="Barry K."/>
            <person name="Bills G."/>
            <person name="Bluhm B."/>
            <person name="Cannon C."/>
            <person name="Castanera R."/>
            <person name="Culley D."/>
            <person name="Daum C."/>
            <person name="Ezra D."/>
            <person name="Gonzalez J."/>
            <person name="Henrissat B."/>
            <person name="Kuo A."/>
            <person name="Liang C."/>
            <person name="Lipzen A."/>
            <person name="Lutzoni F."/>
            <person name="Magnuson J."/>
            <person name="Mondo S."/>
            <person name="Nolan M."/>
            <person name="Ohm R."/>
            <person name="Pangilinan J."/>
            <person name="Park H.-J."/>
            <person name="Ramirez L."/>
            <person name="Alfaro M."/>
            <person name="Sun H."/>
            <person name="Tritt A."/>
            <person name="Yoshinaga Y."/>
            <person name="Zwiers L.-H."/>
            <person name="Turgeon B."/>
            <person name="Goodwin S."/>
            <person name="Spatafora J."/>
            <person name="Crous P."/>
            <person name="Grigoriev I."/>
        </authorList>
    </citation>
    <scope>NUCLEOTIDE SEQUENCE</scope>
    <source>
        <strain evidence="5">Tuck. ex Michener</strain>
    </source>
</reference>
<dbReference type="InterPro" id="IPR036770">
    <property type="entry name" value="Ankyrin_rpt-contain_sf"/>
</dbReference>
<proteinExistence type="predicted"/>
<protein>
    <submittedName>
        <fullName evidence="5">Ankyrin</fullName>
    </submittedName>
</protein>
<evidence type="ECO:0000256" key="4">
    <source>
        <dbReference type="SAM" id="MobiDB-lite"/>
    </source>
</evidence>
<dbReference type="OrthoDB" id="10057496at2759"/>
<gene>
    <name evidence="5" type="ORF">EV356DRAFT_437275</name>
</gene>
<evidence type="ECO:0000313" key="5">
    <source>
        <dbReference type="EMBL" id="KAF2230228.1"/>
    </source>
</evidence>
<feature type="region of interest" description="Disordered" evidence="4">
    <location>
        <begin position="69"/>
        <end position="102"/>
    </location>
</feature>
<feature type="compositionally biased region" description="Polar residues" evidence="4">
    <location>
        <begin position="69"/>
        <end position="93"/>
    </location>
</feature>
<evidence type="ECO:0000256" key="2">
    <source>
        <dbReference type="ARBA" id="ARBA00023043"/>
    </source>
</evidence>
<evidence type="ECO:0000313" key="6">
    <source>
        <dbReference type="Proteomes" id="UP000800092"/>
    </source>
</evidence>
<dbReference type="PANTHER" id="PTHR24201">
    <property type="entry name" value="ANK_REP_REGION DOMAIN-CONTAINING PROTEIN"/>
    <property type="match status" value="1"/>
</dbReference>
<dbReference type="Gene3D" id="1.25.40.20">
    <property type="entry name" value="Ankyrin repeat-containing domain"/>
    <property type="match status" value="1"/>
</dbReference>
<dbReference type="Proteomes" id="UP000800092">
    <property type="component" value="Unassembled WGS sequence"/>
</dbReference>
<feature type="non-terminal residue" evidence="5">
    <location>
        <position position="181"/>
    </location>
</feature>
<dbReference type="InterPro" id="IPR002110">
    <property type="entry name" value="Ankyrin_rpt"/>
</dbReference>
<dbReference type="AlphaFoldDB" id="A0A6A6GXA7"/>
<sequence>RPSLSEDDIDDLLYFARTNDTSELSTLLTSLSSQHACSQSDILLAARDPESGNTVAHYAAANGFDAHANGTSPSLPSNAPTKASTNNDASAKSQPPELFTVSNASGSTPLHYAATTGSLACAQMLVQAGVEIGVRNAMGRMAVYEAEAGGKEEIVAYLLKEGGDAVVEGQRAEEKEEEGDD</sequence>
<evidence type="ECO:0000256" key="1">
    <source>
        <dbReference type="ARBA" id="ARBA00022737"/>
    </source>
</evidence>
<organism evidence="5 6">
    <name type="scientific">Viridothelium virens</name>
    <name type="common">Speckled blister lichen</name>
    <name type="synonym">Trypethelium virens</name>
    <dbReference type="NCBI Taxonomy" id="1048519"/>
    <lineage>
        <taxon>Eukaryota</taxon>
        <taxon>Fungi</taxon>
        <taxon>Dikarya</taxon>
        <taxon>Ascomycota</taxon>
        <taxon>Pezizomycotina</taxon>
        <taxon>Dothideomycetes</taxon>
        <taxon>Dothideomycetes incertae sedis</taxon>
        <taxon>Trypetheliales</taxon>
        <taxon>Trypetheliaceae</taxon>
        <taxon>Viridothelium</taxon>
    </lineage>
</organism>
<dbReference type="Pfam" id="PF12796">
    <property type="entry name" value="Ank_2"/>
    <property type="match status" value="1"/>
</dbReference>
<keyword evidence="6" id="KW-1185">Reference proteome</keyword>
<dbReference type="SMART" id="SM00248">
    <property type="entry name" value="ANK"/>
    <property type="match status" value="2"/>
</dbReference>
<name>A0A6A6GXA7_VIRVR</name>
<dbReference type="SUPFAM" id="SSF48403">
    <property type="entry name" value="Ankyrin repeat"/>
    <property type="match status" value="1"/>
</dbReference>